<dbReference type="KEGG" id="camu:CA2015_4292"/>
<dbReference type="InterPro" id="IPR012899">
    <property type="entry name" value="LTXXQ"/>
</dbReference>
<reference evidence="2 3" key="1">
    <citation type="submission" date="2015-07" db="EMBL/GenBank/DDBJ databases">
        <authorList>
            <person name="Kim K.M."/>
        </authorList>
    </citation>
    <scope>NUCLEOTIDE SEQUENCE [LARGE SCALE GENOMIC DNA]</scope>
    <source>
        <strain evidence="2 3">KCTC 12363</strain>
    </source>
</reference>
<dbReference type="Proteomes" id="UP000036520">
    <property type="component" value="Chromosome"/>
</dbReference>
<proteinExistence type="predicted"/>
<dbReference type="OrthoDB" id="675330at2"/>
<dbReference type="Pfam" id="PF07813">
    <property type="entry name" value="LTXXQ"/>
    <property type="match status" value="1"/>
</dbReference>
<sequence>MKNLAIAFLFTLLTFSVYAQKNNQVDKEKLEAARVAFITNRLSLSPDQAEKFWPLYNEFQGKRNSMMREMRNISKTGDEKISNAQARELMEKRFSIQENLMNAEKVFLRKIADTLSPVQALELNEINRDFTRHIYKMQRKQREERQPRSESNN</sequence>
<keyword evidence="3" id="KW-1185">Reference proteome</keyword>
<feature type="chain" id="PRO_5005208293" description="Sensor of ECF-type sigma factor" evidence="1">
    <location>
        <begin position="20"/>
        <end position="153"/>
    </location>
</feature>
<dbReference type="EMBL" id="CP012040">
    <property type="protein sequence ID" value="AKP53637.1"/>
    <property type="molecule type" value="Genomic_DNA"/>
</dbReference>
<dbReference type="GO" id="GO:0042597">
    <property type="term" value="C:periplasmic space"/>
    <property type="evidence" value="ECO:0007669"/>
    <property type="project" value="InterPro"/>
</dbReference>
<feature type="signal peptide" evidence="1">
    <location>
        <begin position="1"/>
        <end position="19"/>
    </location>
</feature>
<dbReference type="STRING" id="320787.CA2015_4292"/>
<evidence type="ECO:0000313" key="2">
    <source>
        <dbReference type="EMBL" id="AKP53637.1"/>
    </source>
</evidence>
<evidence type="ECO:0000256" key="1">
    <source>
        <dbReference type="SAM" id="SignalP"/>
    </source>
</evidence>
<dbReference type="Gene3D" id="1.20.120.1490">
    <property type="match status" value="1"/>
</dbReference>
<protein>
    <recommendedName>
        <fullName evidence="4">Sensor of ECF-type sigma factor</fullName>
    </recommendedName>
</protein>
<evidence type="ECO:0008006" key="4">
    <source>
        <dbReference type="Google" id="ProtNLM"/>
    </source>
</evidence>
<dbReference type="AlphaFoldDB" id="A0A0H4PYY4"/>
<name>A0A0H4PYY4_9BACT</name>
<evidence type="ECO:0000313" key="3">
    <source>
        <dbReference type="Proteomes" id="UP000036520"/>
    </source>
</evidence>
<gene>
    <name evidence="2" type="ORF">CA2015_4292</name>
</gene>
<dbReference type="RefSeq" id="WP_048644676.1">
    <property type="nucleotide sequence ID" value="NZ_CAXBGM010000011.1"/>
</dbReference>
<keyword evidence="1" id="KW-0732">Signal</keyword>
<accession>A0A0H4PYY4</accession>
<organism evidence="2 3">
    <name type="scientific">Cyclobacterium amurskyense</name>
    <dbReference type="NCBI Taxonomy" id="320787"/>
    <lineage>
        <taxon>Bacteria</taxon>
        <taxon>Pseudomonadati</taxon>
        <taxon>Bacteroidota</taxon>
        <taxon>Cytophagia</taxon>
        <taxon>Cytophagales</taxon>
        <taxon>Cyclobacteriaceae</taxon>
        <taxon>Cyclobacterium</taxon>
    </lineage>
</organism>